<dbReference type="OrthoDB" id="5982216at2759"/>
<dbReference type="AlphaFoldDB" id="A0A7M5XD46"/>
<feature type="domain" description="RING-type" evidence="6">
    <location>
        <begin position="34"/>
        <end position="61"/>
    </location>
</feature>
<keyword evidence="5" id="KW-0175">Coiled coil</keyword>
<evidence type="ECO:0000256" key="5">
    <source>
        <dbReference type="SAM" id="Coils"/>
    </source>
</evidence>
<dbReference type="Pfam" id="PF00097">
    <property type="entry name" value="zf-C3HC4"/>
    <property type="match status" value="1"/>
</dbReference>
<dbReference type="PROSITE" id="PS50089">
    <property type="entry name" value="ZF_RING_2"/>
    <property type="match status" value="1"/>
</dbReference>
<feature type="zinc finger region" description="TRAF-type" evidence="4">
    <location>
        <begin position="215"/>
        <end position="266"/>
    </location>
</feature>
<dbReference type="SMART" id="SM00184">
    <property type="entry name" value="RING"/>
    <property type="match status" value="1"/>
</dbReference>
<feature type="zinc finger region" description="TRAF-type" evidence="4">
    <location>
        <begin position="159"/>
        <end position="205"/>
    </location>
</feature>
<dbReference type="EnsemblMetazoa" id="CLYHEMT021439.1">
    <property type="protein sequence ID" value="CLYHEMP021439.1"/>
    <property type="gene ID" value="CLYHEMG021439"/>
</dbReference>
<evidence type="ECO:0000259" key="6">
    <source>
        <dbReference type="PROSITE" id="PS50089"/>
    </source>
</evidence>
<dbReference type="Pfam" id="PF02176">
    <property type="entry name" value="zf-TRAF"/>
    <property type="match status" value="1"/>
</dbReference>
<name>A0A7M5XD46_9CNID</name>
<feature type="domain" description="TRAF-type" evidence="7">
    <location>
        <begin position="215"/>
        <end position="266"/>
    </location>
</feature>
<dbReference type="InterPro" id="IPR018957">
    <property type="entry name" value="Znf_C3HC4_RING-type"/>
</dbReference>
<evidence type="ECO:0000256" key="4">
    <source>
        <dbReference type="PROSITE-ProRule" id="PRU00207"/>
    </source>
</evidence>
<feature type="coiled-coil region" evidence="5">
    <location>
        <begin position="76"/>
        <end position="103"/>
    </location>
</feature>
<organism evidence="8 9">
    <name type="scientific">Clytia hemisphaerica</name>
    <dbReference type="NCBI Taxonomy" id="252671"/>
    <lineage>
        <taxon>Eukaryota</taxon>
        <taxon>Metazoa</taxon>
        <taxon>Cnidaria</taxon>
        <taxon>Hydrozoa</taxon>
        <taxon>Hydroidolina</taxon>
        <taxon>Leptothecata</taxon>
        <taxon>Obeliida</taxon>
        <taxon>Clytiidae</taxon>
        <taxon>Clytia</taxon>
    </lineage>
</organism>
<protein>
    <submittedName>
        <fullName evidence="8">Uncharacterized protein</fullName>
    </submittedName>
</protein>
<feature type="domain" description="TRAF-type" evidence="7">
    <location>
        <begin position="159"/>
        <end position="205"/>
    </location>
</feature>
<dbReference type="InterPro" id="IPR001841">
    <property type="entry name" value="Znf_RING"/>
</dbReference>
<keyword evidence="9" id="KW-1185">Reference proteome</keyword>
<dbReference type="SUPFAM" id="SSF57850">
    <property type="entry name" value="RING/U-box"/>
    <property type="match status" value="1"/>
</dbReference>
<keyword evidence="1 4" id="KW-0479">Metal-binding</keyword>
<evidence type="ECO:0000313" key="8">
    <source>
        <dbReference type="EnsemblMetazoa" id="CLYHEMP021439.1"/>
    </source>
</evidence>
<accession>A0A7M5XD46</accession>
<dbReference type="GO" id="GO:0008270">
    <property type="term" value="F:zinc ion binding"/>
    <property type="evidence" value="ECO:0007669"/>
    <property type="project" value="UniProtKB-KW"/>
</dbReference>
<dbReference type="GeneID" id="136820116"/>
<dbReference type="InterPro" id="IPR017907">
    <property type="entry name" value="Znf_RING_CS"/>
</dbReference>
<evidence type="ECO:0000259" key="7">
    <source>
        <dbReference type="PROSITE" id="PS50145"/>
    </source>
</evidence>
<keyword evidence="3 4" id="KW-0862">Zinc</keyword>
<dbReference type="RefSeq" id="XP_066932459.1">
    <property type="nucleotide sequence ID" value="XM_067076358.1"/>
</dbReference>
<dbReference type="PROSITE" id="PS50145">
    <property type="entry name" value="ZF_TRAF"/>
    <property type="match status" value="2"/>
</dbReference>
<reference evidence="8" key="1">
    <citation type="submission" date="2021-01" db="UniProtKB">
        <authorList>
            <consortium name="EnsemblMetazoa"/>
        </authorList>
    </citation>
    <scope>IDENTIFICATION</scope>
</reference>
<dbReference type="Proteomes" id="UP000594262">
    <property type="component" value="Unplaced"/>
</dbReference>
<evidence type="ECO:0000256" key="3">
    <source>
        <dbReference type="ARBA" id="ARBA00022833"/>
    </source>
</evidence>
<dbReference type="Gene3D" id="3.30.40.10">
    <property type="entry name" value="Zinc/RING finger domain, C3HC4 (zinc finger)"/>
    <property type="match status" value="3"/>
</dbReference>
<evidence type="ECO:0000256" key="2">
    <source>
        <dbReference type="ARBA" id="ARBA00022771"/>
    </source>
</evidence>
<feature type="coiled-coil region" evidence="5">
    <location>
        <begin position="287"/>
        <end position="331"/>
    </location>
</feature>
<sequence length="537" mass="63066">MAEAANQSQLSYEEGKKGYDFVTVDPSKGEENMCLICRLLIRVCAELPCGHAFCKSCLERWESGGVEKRNGQIVVVKAPEKKLQEDEEKVDQEERESTQMMNERPTVCIVCNEPFEKQDVHYSRRNDRMISNLEVYCQNRIEGGEGCEWTGPINEFEDHENNKCKFKRMECILGCGESILKKDEENHGKICFHRKEDCQYCNVKFHFFELNENQHYESCELLPISCGNQGCGKMLPRKEMREIHEKNCPFMKIKCDFVGFGCQEEMLKSEQDDHDKEFDSKHTKMMLRSLTRELSEMKKEIREDKVTKQELEDVKNELAITQGRFANAEKVNVEQKNIIDKTIGFLQFVEEGVTNLSPTAIKEMFRQLEEAQQKVDPKLLEPFVYEDKAYDFENLFCRFLKVDYEERIKILLPKMVIGEIYQIENGRQVIFKLKLTENRDLIIQPACPHINTYENDKINYDPIFMSNYFAVFNYNLNNTQNIAFNIQSFNRNNSAMFLHSVKQNGQRHQLIYGRNGNVDWNEHKTDDKHVLFELKMN</sequence>
<evidence type="ECO:0000256" key="1">
    <source>
        <dbReference type="ARBA" id="ARBA00022723"/>
    </source>
</evidence>
<dbReference type="InterPro" id="IPR001293">
    <property type="entry name" value="Znf_TRAF"/>
</dbReference>
<dbReference type="InterPro" id="IPR013083">
    <property type="entry name" value="Znf_RING/FYVE/PHD"/>
</dbReference>
<dbReference type="PROSITE" id="PS00518">
    <property type="entry name" value="ZF_RING_1"/>
    <property type="match status" value="1"/>
</dbReference>
<dbReference type="SUPFAM" id="SSF49599">
    <property type="entry name" value="TRAF domain-like"/>
    <property type="match status" value="1"/>
</dbReference>
<keyword evidence="2 4" id="KW-0863">Zinc-finger</keyword>
<proteinExistence type="predicted"/>
<evidence type="ECO:0000313" key="9">
    <source>
        <dbReference type="Proteomes" id="UP000594262"/>
    </source>
</evidence>
<dbReference type="PANTHER" id="PTHR10131">
    <property type="entry name" value="TNF RECEPTOR ASSOCIATED FACTOR"/>
    <property type="match status" value="1"/>
</dbReference>